<keyword evidence="6" id="KW-0145">Chemotaxis</keyword>
<proteinExistence type="inferred from homology"/>
<name>A0A6J3BEX4_VICPA</name>
<evidence type="ECO:0000259" key="7">
    <source>
        <dbReference type="SMART" id="SM00199"/>
    </source>
</evidence>
<evidence type="ECO:0000256" key="2">
    <source>
        <dbReference type="ARBA" id="ARBA00010665"/>
    </source>
</evidence>
<dbReference type="GO" id="GO:0005615">
    <property type="term" value="C:extracellular space"/>
    <property type="evidence" value="ECO:0007669"/>
    <property type="project" value="UniProtKB-UniRule"/>
</dbReference>
<dbReference type="PANTHER" id="PTHR12015:SF204">
    <property type="entry name" value="C-X-C MOTIF CHEMOKINE 13"/>
    <property type="match status" value="1"/>
</dbReference>
<dbReference type="SMART" id="SM00199">
    <property type="entry name" value="SCY"/>
    <property type="match status" value="1"/>
</dbReference>
<dbReference type="GO" id="GO:0030593">
    <property type="term" value="P:neutrophil chemotaxis"/>
    <property type="evidence" value="ECO:0007669"/>
    <property type="project" value="UniProtKB-ARBA"/>
</dbReference>
<comment type="similarity">
    <text evidence="2 6">Belongs to the intercrine alpha (chemokine CxC) family.</text>
</comment>
<keyword evidence="5" id="KW-1015">Disulfide bond</keyword>
<dbReference type="InterPro" id="IPR001089">
    <property type="entry name" value="Chemokine_CXC"/>
</dbReference>
<feature type="domain" description="Chemokine interleukin-8-like" evidence="7">
    <location>
        <begin position="30"/>
        <end position="91"/>
    </location>
</feature>
<dbReference type="Pfam" id="PF00048">
    <property type="entry name" value="IL8"/>
    <property type="match status" value="1"/>
</dbReference>
<dbReference type="KEGG" id="vpc:102542747"/>
<dbReference type="GO" id="GO:0008009">
    <property type="term" value="F:chemokine activity"/>
    <property type="evidence" value="ECO:0007669"/>
    <property type="project" value="InterPro"/>
</dbReference>
<evidence type="ECO:0000256" key="6">
    <source>
        <dbReference type="RuleBase" id="RU361149"/>
    </source>
</evidence>
<sequence length="111" mass="12612">MRFTLGFLLLLLLVCSLSPVHGVLETLNTDLKCRCMRETIKSYPIRFIQKLEISPPGNGCPKKEIIAWTKSKSTVCLDPKAKWIQTLIWRMLQRRNASSTSPVPAVKKRAT</sequence>
<reference evidence="8" key="1">
    <citation type="submission" date="2025-05" db="UniProtKB">
        <authorList>
            <consortium name="RefSeq"/>
        </authorList>
    </citation>
    <scope>NUCLEOTIDE SEQUENCE [LARGE SCALE GENOMIC DNA]</scope>
</reference>
<organism evidence="8 9">
    <name type="scientific">Vicugna pacos</name>
    <name type="common">Alpaca</name>
    <name type="synonym">Lama pacos</name>
    <dbReference type="NCBI Taxonomy" id="30538"/>
    <lineage>
        <taxon>Eukaryota</taxon>
        <taxon>Metazoa</taxon>
        <taxon>Chordata</taxon>
        <taxon>Craniata</taxon>
        <taxon>Vertebrata</taxon>
        <taxon>Euteleostomi</taxon>
        <taxon>Mammalia</taxon>
        <taxon>Eutheria</taxon>
        <taxon>Laurasiatheria</taxon>
        <taxon>Artiodactyla</taxon>
        <taxon>Tylopoda</taxon>
        <taxon>Camelidae</taxon>
        <taxon>Vicugna</taxon>
    </lineage>
</organism>
<dbReference type="GO" id="GO:0042119">
    <property type="term" value="P:neutrophil activation"/>
    <property type="evidence" value="ECO:0007669"/>
    <property type="project" value="UniProtKB-ARBA"/>
</dbReference>
<dbReference type="CDD" id="cd00273">
    <property type="entry name" value="Chemokine_CXC"/>
    <property type="match status" value="1"/>
</dbReference>
<accession>A0A6J3BEX4</accession>
<evidence type="ECO:0000256" key="5">
    <source>
        <dbReference type="ARBA" id="ARBA00023157"/>
    </source>
</evidence>
<evidence type="ECO:0000256" key="3">
    <source>
        <dbReference type="ARBA" id="ARBA00022514"/>
    </source>
</evidence>
<evidence type="ECO:0000256" key="4">
    <source>
        <dbReference type="ARBA" id="ARBA00022525"/>
    </source>
</evidence>
<dbReference type="InterPro" id="IPR033899">
    <property type="entry name" value="CXC_Chemokine_domain"/>
</dbReference>
<dbReference type="FunFam" id="2.40.50.40:FF:000004">
    <property type="entry name" value="C-X-C motif chemokine"/>
    <property type="match status" value="1"/>
</dbReference>
<dbReference type="AlphaFoldDB" id="A0A6J3BEX4"/>
<dbReference type="GO" id="GO:0006955">
    <property type="term" value="P:immune response"/>
    <property type="evidence" value="ECO:0007669"/>
    <property type="project" value="InterPro"/>
</dbReference>
<evidence type="ECO:0000256" key="1">
    <source>
        <dbReference type="ARBA" id="ARBA00004613"/>
    </source>
</evidence>
<keyword evidence="4 6" id="KW-0964">Secreted</keyword>
<dbReference type="InterPro" id="IPR001811">
    <property type="entry name" value="Chemokine_IL8-like_dom"/>
</dbReference>
<dbReference type="FunCoup" id="A0A6J3BEX4">
    <property type="interactions" value="117"/>
</dbReference>
<dbReference type="PRINTS" id="PR00436">
    <property type="entry name" value="INTERLEUKIN8"/>
</dbReference>
<dbReference type="GO" id="GO:0006952">
    <property type="term" value="P:defense response"/>
    <property type="evidence" value="ECO:0007669"/>
    <property type="project" value="InterPro"/>
</dbReference>
<dbReference type="PRINTS" id="PR00437">
    <property type="entry name" value="SMALLCYTKCXC"/>
</dbReference>
<evidence type="ECO:0000313" key="9">
    <source>
        <dbReference type="RefSeq" id="XP_031544789.1"/>
    </source>
</evidence>
<keyword evidence="8" id="KW-1185">Reference proteome</keyword>
<keyword evidence="6" id="KW-0732">Signal</keyword>
<comment type="subcellular location">
    <subcellularLocation>
        <location evidence="1 6">Secreted</location>
    </subcellularLocation>
</comment>
<gene>
    <name evidence="9" type="primary">CXCL13</name>
</gene>
<dbReference type="CTD" id="10563"/>
<dbReference type="SUPFAM" id="SSF54117">
    <property type="entry name" value="Interleukin 8-like chemokines"/>
    <property type="match status" value="1"/>
</dbReference>
<dbReference type="InterPro" id="IPR018048">
    <property type="entry name" value="Chemokine_CXC_CS"/>
</dbReference>
<keyword evidence="3 6" id="KW-0202">Cytokine</keyword>
<reference evidence="9" key="2">
    <citation type="submission" date="2025-08" db="UniProtKB">
        <authorList>
            <consortium name="RefSeq"/>
        </authorList>
    </citation>
    <scope>IDENTIFICATION</scope>
</reference>
<dbReference type="Gene3D" id="2.40.50.40">
    <property type="match status" value="1"/>
</dbReference>
<dbReference type="PANTHER" id="PTHR12015">
    <property type="entry name" value="SMALL INDUCIBLE CYTOKINE A"/>
    <property type="match status" value="1"/>
</dbReference>
<evidence type="ECO:0000313" key="8">
    <source>
        <dbReference type="Proteomes" id="UP001652581"/>
    </source>
</evidence>
<dbReference type="Proteomes" id="UP001652581">
    <property type="component" value="Chromosome 2"/>
</dbReference>
<dbReference type="InParanoid" id="A0A6J3BEX4"/>
<dbReference type="InterPro" id="IPR039809">
    <property type="entry name" value="Chemokine_b/g/d"/>
</dbReference>
<feature type="chain" id="PRO_5027149002" description="C-X-C motif chemokine" evidence="6">
    <location>
        <begin position="23"/>
        <end position="111"/>
    </location>
</feature>
<dbReference type="RefSeq" id="XP_031544789.1">
    <property type="nucleotide sequence ID" value="XM_031688929.2"/>
</dbReference>
<dbReference type="GeneID" id="102542747"/>
<dbReference type="PROSITE" id="PS00471">
    <property type="entry name" value="SMALL_CYTOKINES_CXC"/>
    <property type="match status" value="1"/>
</dbReference>
<dbReference type="InterPro" id="IPR036048">
    <property type="entry name" value="Interleukin_8-like_sf"/>
</dbReference>
<protein>
    <recommendedName>
        <fullName evidence="6">C-X-C motif chemokine</fullName>
    </recommendedName>
</protein>
<feature type="signal peptide" evidence="6">
    <location>
        <begin position="1"/>
        <end position="22"/>
    </location>
</feature>